<reference evidence="3" key="1">
    <citation type="submission" date="2020-07" db="EMBL/GenBank/DDBJ databases">
        <authorList>
            <person name="Lin J."/>
        </authorList>
    </citation>
    <scope>NUCLEOTIDE SEQUENCE</scope>
</reference>
<keyword evidence="1" id="KW-0175">Coiled coil</keyword>
<organism evidence="3">
    <name type="scientific">Ananas comosus var. bracteatus</name>
    <name type="common">red pineapple</name>
    <dbReference type="NCBI Taxonomy" id="296719"/>
    <lineage>
        <taxon>Eukaryota</taxon>
        <taxon>Viridiplantae</taxon>
        <taxon>Streptophyta</taxon>
        <taxon>Embryophyta</taxon>
        <taxon>Tracheophyta</taxon>
        <taxon>Spermatophyta</taxon>
        <taxon>Magnoliopsida</taxon>
        <taxon>Liliopsida</taxon>
        <taxon>Poales</taxon>
        <taxon>Bromeliaceae</taxon>
        <taxon>Bromelioideae</taxon>
        <taxon>Ananas</taxon>
    </lineage>
</organism>
<evidence type="ECO:0000256" key="1">
    <source>
        <dbReference type="SAM" id="Coils"/>
    </source>
</evidence>
<evidence type="ECO:0000313" key="3">
    <source>
        <dbReference type="EMBL" id="CAD1823283.1"/>
    </source>
</evidence>
<dbReference type="EMBL" id="LR862143">
    <property type="protein sequence ID" value="CAD1823283.1"/>
    <property type="molecule type" value="Genomic_DNA"/>
</dbReference>
<protein>
    <submittedName>
        <fullName evidence="3">Uncharacterized protein</fullName>
    </submittedName>
</protein>
<dbReference type="AlphaFoldDB" id="A0A6V7NXF8"/>
<name>A0A6V7NXF8_ANACO</name>
<proteinExistence type="predicted"/>
<feature type="coiled-coil region" evidence="1">
    <location>
        <begin position="114"/>
        <end position="141"/>
    </location>
</feature>
<gene>
    <name evidence="3" type="ORF">CB5_LOCUS6494</name>
</gene>
<accession>A0A6V7NXF8</accession>
<feature type="region of interest" description="Disordered" evidence="2">
    <location>
        <begin position="57"/>
        <end position="93"/>
    </location>
</feature>
<sequence>MLEFATRRLEPLLGMCEDFAARWLSRLWFRPPGDFSLFSVCDDFAAMGLSHGGRFARERRGDARKGRSSIDSALPSRPEGTSGVLEQTDASGGSELRDQLATLVGVMMQQADVVQHQQEVVVCQEEQIKRLQETVDQLVTAPAAARRGWPGVTAEMFPSGSGDPTPASSEDADPWIVEMWIDSMETLFEDLYTLERDKDIPSRALFETVGEGVVERRQAGSIA</sequence>
<evidence type="ECO:0000256" key="2">
    <source>
        <dbReference type="SAM" id="MobiDB-lite"/>
    </source>
</evidence>